<evidence type="ECO:0000256" key="2">
    <source>
        <dbReference type="SAM" id="Phobius"/>
    </source>
</evidence>
<name>A0A853CBU6_9ACTN</name>
<dbReference type="EMBL" id="JACBZT010000001">
    <property type="protein sequence ID" value="NYJ04609.1"/>
    <property type="molecule type" value="Genomic_DNA"/>
</dbReference>
<sequence>MDVQTANGPALPLGIAVAVGVLALALAVALVISWRRPHNPAASPAQPPPPGSYPDDDLPSFREHPPGFPQARPVPSGVAARAVPATSGAGSNPVRMLTLMALLALLLVVAAATVAAVAAAADRAPASGSPPPAPATATGALAARGAFGGVVLERHPAGITVTYPTLTVALTDPTTAQAHVQLPTWNCMTDRPPADPAAAGCRATAAQYADLPAPALRAARVGDGLRLHGRFPTYVRPPSGDAVYTGRVYDLVVTLRPGRQLPDGWTAASGELSLAGGLTASLDGDGTALHPGG</sequence>
<dbReference type="AlphaFoldDB" id="A0A853CBU6"/>
<evidence type="ECO:0000313" key="4">
    <source>
        <dbReference type="Proteomes" id="UP000541969"/>
    </source>
</evidence>
<keyword evidence="4" id="KW-1185">Reference proteome</keyword>
<organism evidence="3 4">
    <name type="scientific">Petropleomorpha daqingensis</name>
    <dbReference type="NCBI Taxonomy" id="2026353"/>
    <lineage>
        <taxon>Bacteria</taxon>
        <taxon>Bacillati</taxon>
        <taxon>Actinomycetota</taxon>
        <taxon>Actinomycetes</taxon>
        <taxon>Geodermatophilales</taxon>
        <taxon>Geodermatophilaceae</taxon>
        <taxon>Petropleomorpha</taxon>
    </lineage>
</organism>
<accession>A0A853CBU6</accession>
<dbReference type="Proteomes" id="UP000541969">
    <property type="component" value="Unassembled WGS sequence"/>
</dbReference>
<feature type="transmembrane region" description="Helical" evidence="2">
    <location>
        <begin position="12"/>
        <end position="34"/>
    </location>
</feature>
<proteinExistence type="predicted"/>
<keyword evidence="2" id="KW-1133">Transmembrane helix</keyword>
<protein>
    <submittedName>
        <fullName evidence="3">Uncharacterized protein</fullName>
    </submittedName>
</protein>
<feature type="transmembrane region" description="Helical" evidence="2">
    <location>
        <begin position="97"/>
        <end position="121"/>
    </location>
</feature>
<evidence type="ECO:0000313" key="3">
    <source>
        <dbReference type="EMBL" id="NYJ04609.1"/>
    </source>
</evidence>
<feature type="region of interest" description="Disordered" evidence="1">
    <location>
        <begin position="39"/>
        <end position="89"/>
    </location>
</feature>
<keyword evidence="2" id="KW-0472">Membrane</keyword>
<reference evidence="3 4" key="1">
    <citation type="submission" date="2020-07" db="EMBL/GenBank/DDBJ databases">
        <title>Sequencing the genomes of 1000 actinobacteria strains.</title>
        <authorList>
            <person name="Klenk H.-P."/>
        </authorList>
    </citation>
    <scope>NUCLEOTIDE SEQUENCE [LARGE SCALE GENOMIC DNA]</scope>
    <source>
        <strain evidence="3 4">DSM 104001</strain>
    </source>
</reference>
<dbReference type="RefSeq" id="WP_179715308.1">
    <property type="nucleotide sequence ID" value="NZ_JACBZT010000001.1"/>
</dbReference>
<gene>
    <name evidence="3" type="ORF">GGQ55_000887</name>
</gene>
<keyword evidence="2" id="KW-0812">Transmembrane</keyword>
<evidence type="ECO:0000256" key="1">
    <source>
        <dbReference type="SAM" id="MobiDB-lite"/>
    </source>
</evidence>
<comment type="caution">
    <text evidence="3">The sequence shown here is derived from an EMBL/GenBank/DDBJ whole genome shotgun (WGS) entry which is preliminary data.</text>
</comment>